<dbReference type="EMBL" id="LXLI01000027">
    <property type="protein sequence ID" value="OFC91478.1"/>
    <property type="molecule type" value="Genomic_DNA"/>
</dbReference>
<protein>
    <submittedName>
        <fullName evidence="2">Uncharacterized protein</fullName>
    </submittedName>
</protein>
<dbReference type="Proteomes" id="UP000224003">
    <property type="component" value="Unassembled WGS sequence"/>
</dbReference>
<organism evidence="2 4">
    <name type="scientific">Bacillus thuringiensis</name>
    <dbReference type="NCBI Taxonomy" id="1428"/>
    <lineage>
        <taxon>Bacteria</taxon>
        <taxon>Bacillati</taxon>
        <taxon>Bacillota</taxon>
        <taxon>Bacilli</taxon>
        <taxon>Bacillales</taxon>
        <taxon>Bacillaceae</taxon>
        <taxon>Bacillus</taxon>
        <taxon>Bacillus cereus group</taxon>
    </lineage>
</organism>
<feature type="compositionally biased region" description="Polar residues" evidence="1">
    <location>
        <begin position="1"/>
        <end position="11"/>
    </location>
</feature>
<evidence type="ECO:0000313" key="3">
    <source>
        <dbReference type="EMBL" id="PFJ39514.1"/>
    </source>
</evidence>
<sequence>MAYSKAQNEATKNYKKRNPEQTKYLNYKTMARSFIKNLATQEDLDMLKELMAEKEENDRARK</sequence>
<gene>
    <name evidence="2" type="ORF">BTGOE4_36620</name>
    <name evidence="3" type="ORF">COJ15_14630</name>
</gene>
<evidence type="ECO:0000313" key="4">
    <source>
        <dbReference type="Proteomes" id="UP000175994"/>
    </source>
</evidence>
<proteinExistence type="predicted"/>
<feature type="region of interest" description="Disordered" evidence="1">
    <location>
        <begin position="1"/>
        <end position="20"/>
    </location>
</feature>
<accession>A0A9X5RNI3</accession>
<reference evidence="3 5" key="2">
    <citation type="submission" date="2017-09" db="EMBL/GenBank/DDBJ databases">
        <title>Large-scale bioinformatics analysis of Bacillus genomes uncovers conserved roles of natural products in bacterial physiology.</title>
        <authorList>
            <consortium name="Agbiome Team Llc"/>
            <person name="Bleich R.M."/>
            <person name="Grubbs K.J."/>
            <person name="Santa Maria K.C."/>
            <person name="Allen S.E."/>
            <person name="Farag S."/>
            <person name="Shank E.A."/>
            <person name="Bowers A."/>
        </authorList>
    </citation>
    <scope>NUCLEOTIDE SEQUENCE [LARGE SCALE GENOMIC DNA]</scope>
    <source>
        <strain evidence="3 5">AFS085496</strain>
    </source>
</reference>
<evidence type="ECO:0000313" key="5">
    <source>
        <dbReference type="Proteomes" id="UP000224003"/>
    </source>
</evidence>
<comment type="caution">
    <text evidence="2">The sequence shown here is derived from an EMBL/GenBank/DDBJ whole genome shotgun (WGS) entry which is preliminary data.</text>
</comment>
<dbReference type="EMBL" id="NUVX01000023">
    <property type="protein sequence ID" value="PFJ39514.1"/>
    <property type="molecule type" value="Genomic_DNA"/>
</dbReference>
<name>A0A9X5RNI3_BACTU</name>
<dbReference type="AlphaFoldDB" id="A0A9X5RNI3"/>
<dbReference type="Proteomes" id="UP000175994">
    <property type="component" value="Unassembled WGS sequence"/>
</dbReference>
<evidence type="ECO:0000256" key="1">
    <source>
        <dbReference type="SAM" id="MobiDB-lite"/>
    </source>
</evidence>
<reference evidence="2 4" key="1">
    <citation type="submission" date="2016-04" db="EMBL/GenBank/DDBJ databases">
        <title>Bacillus thuringiensis and Bacillus weihenstephanensis as novel biocontrol agents of wilt causing Verticillium species.</title>
        <authorList>
            <person name="Hollensteiner J."/>
            <person name="Wemheuer F."/>
            <person name="Harting R."/>
            <person name="Kolarzyk A."/>
            <person name="Diaz-Valerio S."/>
            <person name="Poehlein A."/>
            <person name="Brzuszkiewicz E."/>
            <person name="Nesemann K."/>
            <person name="Braus-Stromeyer S."/>
            <person name="Braus G."/>
            <person name="Daniel R."/>
            <person name="Liesegang H."/>
        </authorList>
    </citation>
    <scope>NUCLEOTIDE SEQUENCE [LARGE SCALE GENOMIC DNA]</scope>
    <source>
        <strain evidence="2 4">GOE4</strain>
    </source>
</reference>
<dbReference type="RefSeq" id="WP_000331757.1">
    <property type="nucleotide sequence ID" value="NZ_CP050184.1"/>
</dbReference>
<evidence type="ECO:0000313" key="2">
    <source>
        <dbReference type="EMBL" id="OFC91478.1"/>
    </source>
</evidence>